<evidence type="ECO:0000313" key="4">
    <source>
        <dbReference type="EMBL" id="KAF3838387.1"/>
    </source>
</evidence>
<dbReference type="Proteomes" id="UP000518266">
    <property type="component" value="Unassembled WGS sequence"/>
</dbReference>
<feature type="transmembrane region" description="Helical" evidence="2">
    <location>
        <begin position="177"/>
        <end position="198"/>
    </location>
</feature>
<dbReference type="EMBL" id="JAAKFY010000022">
    <property type="protein sequence ID" value="KAF3838387.1"/>
    <property type="molecule type" value="Genomic_DNA"/>
</dbReference>
<name>A0A7J5XP86_DISMA</name>
<evidence type="ECO:0000256" key="2">
    <source>
        <dbReference type="SAM" id="Phobius"/>
    </source>
</evidence>
<organism evidence="4 5">
    <name type="scientific">Dissostichus mawsoni</name>
    <name type="common">Antarctic cod</name>
    <dbReference type="NCBI Taxonomy" id="36200"/>
    <lineage>
        <taxon>Eukaryota</taxon>
        <taxon>Metazoa</taxon>
        <taxon>Chordata</taxon>
        <taxon>Craniata</taxon>
        <taxon>Vertebrata</taxon>
        <taxon>Euteleostomi</taxon>
        <taxon>Actinopterygii</taxon>
        <taxon>Neopterygii</taxon>
        <taxon>Teleostei</taxon>
        <taxon>Neoteleostei</taxon>
        <taxon>Acanthomorphata</taxon>
        <taxon>Eupercaria</taxon>
        <taxon>Perciformes</taxon>
        <taxon>Notothenioidei</taxon>
        <taxon>Nototheniidae</taxon>
        <taxon>Dissostichus</taxon>
    </lineage>
</organism>
<evidence type="ECO:0000259" key="3">
    <source>
        <dbReference type="Pfam" id="PF16492"/>
    </source>
</evidence>
<keyword evidence="2" id="KW-0472">Membrane</keyword>
<feature type="transmembrane region" description="Helical" evidence="2">
    <location>
        <begin position="82"/>
        <end position="104"/>
    </location>
</feature>
<sequence length="244" mass="26872">MTTLPRTYPAPEGNLHDRAGPKAAHGGSLVSKVIAVDGRTEERLAVYHIVKSTEPGLSLLVSTAERSGHSGTFLKELQTDSYLIIALVSVSTFFLTFIIIILGVRFCRRRKPRLLFDGAVAIPSAYLPPNYADVDGTGTLRSAYNYDAYLTTGSRTSDFKKGHFFHSGEVMELQERLMLVFFYLFALFVYIAIADLSYSVQEEMRPGSIVGNIARTSGLKQGNCSLVMPVLIRRKAITTTAILI</sequence>
<evidence type="ECO:0000313" key="5">
    <source>
        <dbReference type="Proteomes" id="UP000518266"/>
    </source>
</evidence>
<dbReference type="InterPro" id="IPR032455">
    <property type="entry name" value="Cadherin_C"/>
</dbReference>
<comment type="caution">
    <text evidence="4">The sequence shown here is derived from an EMBL/GenBank/DDBJ whole genome shotgun (WGS) entry which is preliminary data.</text>
</comment>
<feature type="region of interest" description="Disordered" evidence="1">
    <location>
        <begin position="1"/>
        <end position="25"/>
    </location>
</feature>
<feature type="domain" description="Cadherin cytoplasmic C-terminal" evidence="3">
    <location>
        <begin position="81"/>
        <end position="160"/>
    </location>
</feature>
<evidence type="ECO:0000256" key="1">
    <source>
        <dbReference type="SAM" id="MobiDB-lite"/>
    </source>
</evidence>
<keyword evidence="2" id="KW-1133">Transmembrane helix</keyword>
<keyword evidence="2" id="KW-0812">Transmembrane</keyword>
<proteinExistence type="predicted"/>
<protein>
    <recommendedName>
        <fullName evidence="3">Cadherin cytoplasmic C-terminal domain-containing protein</fullName>
    </recommendedName>
</protein>
<dbReference type="Gene3D" id="2.60.40.60">
    <property type="entry name" value="Cadherins"/>
    <property type="match status" value="1"/>
</dbReference>
<gene>
    <name evidence="4" type="ORF">F7725_010155</name>
</gene>
<dbReference type="AlphaFoldDB" id="A0A7J5XP86"/>
<accession>A0A7J5XP86</accession>
<keyword evidence="5" id="KW-1185">Reference proteome</keyword>
<dbReference type="Pfam" id="PF16492">
    <property type="entry name" value="Cadherin_C_2"/>
    <property type="match status" value="1"/>
</dbReference>
<reference evidence="4 5" key="1">
    <citation type="submission" date="2020-03" db="EMBL/GenBank/DDBJ databases">
        <title>Dissostichus mawsoni Genome sequencing and assembly.</title>
        <authorList>
            <person name="Park H."/>
        </authorList>
    </citation>
    <scope>NUCLEOTIDE SEQUENCE [LARGE SCALE GENOMIC DNA]</scope>
    <source>
        <strain evidence="4">DM0001</strain>
        <tissue evidence="4">Muscle</tissue>
    </source>
</reference>